<proteinExistence type="predicted"/>
<dbReference type="RefSeq" id="WP_115982125.1">
    <property type="nucleotide sequence ID" value="NZ_QOHR01000058.1"/>
</dbReference>
<dbReference type="Proteomes" id="UP000257131">
    <property type="component" value="Unassembled WGS sequence"/>
</dbReference>
<protein>
    <submittedName>
        <fullName evidence="2">FkbM family methyltransferase</fullName>
    </submittedName>
</protein>
<keyword evidence="3" id="KW-1185">Reference proteome</keyword>
<feature type="domain" description="Methyltransferase FkbM" evidence="1">
    <location>
        <begin position="82"/>
        <end position="217"/>
    </location>
</feature>
<name>A0A3D9BJ40_9RHOB</name>
<keyword evidence="2" id="KW-0489">Methyltransferase</keyword>
<evidence type="ECO:0000313" key="2">
    <source>
        <dbReference type="EMBL" id="REC53518.1"/>
    </source>
</evidence>
<dbReference type="InterPro" id="IPR006342">
    <property type="entry name" value="FkbM_mtfrase"/>
</dbReference>
<dbReference type="GO" id="GO:0032259">
    <property type="term" value="P:methylation"/>
    <property type="evidence" value="ECO:0007669"/>
    <property type="project" value="UniProtKB-KW"/>
</dbReference>
<gene>
    <name evidence="2" type="ORF">DRV84_14990</name>
</gene>
<dbReference type="OrthoDB" id="456767at2"/>
<evidence type="ECO:0000259" key="1">
    <source>
        <dbReference type="Pfam" id="PF05050"/>
    </source>
</evidence>
<dbReference type="GO" id="GO:0008168">
    <property type="term" value="F:methyltransferase activity"/>
    <property type="evidence" value="ECO:0007669"/>
    <property type="project" value="UniProtKB-KW"/>
</dbReference>
<sequence>MTDQSDALDLPDGVVARMHGIEVPSAPHLGPNMIRSMNEGRYERRETAAGLAVIGPGARILEMGAGSGIVGAVLARNCRPESLLSIEANPRLIEHIAALYAHNGLGEVAAVRHAVVLSEPGAPPEVDFFLRPNFLGSALEVIQKPENTTKVRVPVLRYADLKAEFPHDTIMMDIEGAELDFLRHADLTGVDTFIAEIHRAVYGRAGARELRALLSAQGLVPDAEAARSGVVVYRRM</sequence>
<dbReference type="InterPro" id="IPR029063">
    <property type="entry name" value="SAM-dependent_MTases_sf"/>
</dbReference>
<dbReference type="SUPFAM" id="SSF53335">
    <property type="entry name" value="S-adenosyl-L-methionine-dependent methyltransferases"/>
    <property type="match status" value="1"/>
</dbReference>
<evidence type="ECO:0000313" key="3">
    <source>
        <dbReference type="Proteomes" id="UP000257131"/>
    </source>
</evidence>
<keyword evidence="2" id="KW-0808">Transferase</keyword>
<accession>A0A3D9BJ40</accession>
<comment type="caution">
    <text evidence="2">The sequence shown here is derived from an EMBL/GenBank/DDBJ whole genome shotgun (WGS) entry which is preliminary data.</text>
</comment>
<dbReference type="AlphaFoldDB" id="A0A3D9BJ40"/>
<reference evidence="2 3" key="1">
    <citation type="journal article" date="2017" name="Int. J. Syst. Evol. Microbiol.">
        <title>Rhodosalinus sediminis gen. nov., sp. nov., isolated from marine saltern.</title>
        <authorList>
            <person name="Guo L.Y."/>
            <person name="Ling S.K."/>
            <person name="Li C.M."/>
            <person name="Chen G.J."/>
            <person name="Du Z.J."/>
        </authorList>
    </citation>
    <scope>NUCLEOTIDE SEQUENCE [LARGE SCALE GENOMIC DNA]</scope>
    <source>
        <strain evidence="2 3">WDN1C137</strain>
    </source>
</reference>
<dbReference type="EMBL" id="QOHR01000058">
    <property type="protein sequence ID" value="REC53518.1"/>
    <property type="molecule type" value="Genomic_DNA"/>
</dbReference>
<dbReference type="Pfam" id="PF05050">
    <property type="entry name" value="Methyltransf_21"/>
    <property type="match status" value="1"/>
</dbReference>
<dbReference type="Gene3D" id="3.40.50.150">
    <property type="entry name" value="Vaccinia Virus protein VP39"/>
    <property type="match status" value="1"/>
</dbReference>
<organism evidence="2 3">
    <name type="scientific">Rhodosalinus sediminis</name>
    <dbReference type="NCBI Taxonomy" id="1940533"/>
    <lineage>
        <taxon>Bacteria</taxon>
        <taxon>Pseudomonadati</taxon>
        <taxon>Pseudomonadota</taxon>
        <taxon>Alphaproteobacteria</taxon>
        <taxon>Rhodobacterales</taxon>
        <taxon>Paracoccaceae</taxon>
        <taxon>Rhodosalinus</taxon>
    </lineage>
</organism>
<dbReference type="NCBIfam" id="TIGR01444">
    <property type="entry name" value="fkbM_fam"/>
    <property type="match status" value="1"/>
</dbReference>